<evidence type="ECO:0000259" key="7">
    <source>
        <dbReference type="Pfam" id="PF04024"/>
    </source>
</evidence>
<protein>
    <submittedName>
        <fullName evidence="9">PspC domain-containing protein</fullName>
    </submittedName>
</protein>
<feature type="transmembrane region" description="Helical" evidence="6">
    <location>
        <begin position="88"/>
        <end position="107"/>
    </location>
</feature>
<dbReference type="Proteomes" id="UP001228044">
    <property type="component" value="Unassembled WGS sequence"/>
</dbReference>
<dbReference type="EMBL" id="JAUHHC010000006">
    <property type="protein sequence ID" value="MDN3922959.1"/>
    <property type="molecule type" value="Genomic_DNA"/>
</dbReference>
<evidence type="ECO:0000256" key="1">
    <source>
        <dbReference type="ARBA" id="ARBA00004162"/>
    </source>
</evidence>
<accession>A0ABT8DZG9</accession>
<keyword evidence="3 6" id="KW-0812">Transmembrane</keyword>
<name>A0ABT8DZG9_9BURK</name>
<evidence type="ECO:0000256" key="2">
    <source>
        <dbReference type="ARBA" id="ARBA00022475"/>
    </source>
</evidence>
<evidence type="ECO:0000313" key="9">
    <source>
        <dbReference type="EMBL" id="MDN3922959.1"/>
    </source>
</evidence>
<comment type="caution">
    <text evidence="9">The sequence shown here is derived from an EMBL/GenBank/DDBJ whole genome shotgun (WGS) entry which is preliminary data.</text>
</comment>
<evidence type="ECO:0000259" key="8">
    <source>
        <dbReference type="Pfam" id="PF09851"/>
    </source>
</evidence>
<keyword evidence="5 6" id="KW-0472">Membrane</keyword>
<dbReference type="InterPro" id="IPR018649">
    <property type="entry name" value="SHOCT"/>
</dbReference>
<keyword evidence="2" id="KW-1003">Cell membrane</keyword>
<evidence type="ECO:0000256" key="6">
    <source>
        <dbReference type="SAM" id="Phobius"/>
    </source>
</evidence>
<proteinExistence type="predicted"/>
<dbReference type="InterPro" id="IPR007168">
    <property type="entry name" value="Phageshock_PspC_N"/>
</dbReference>
<evidence type="ECO:0000256" key="5">
    <source>
        <dbReference type="ARBA" id="ARBA00023136"/>
    </source>
</evidence>
<reference evidence="9 10" key="1">
    <citation type="submission" date="2023-06" db="EMBL/GenBank/DDBJ databases">
        <title>Pelomonas sp. PFR6 16S ribosomal RNA gene Genome sequencing and assembly.</title>
        <authorList>
            <person name="Woo H."/>
        </authorList>
    </citation>
    <scope>NUCLEOTIDE SEQUENCE [LARGE SCALE GENOMIC DNA]</scope>
    <source>
        <strain evidence="9 10">PFR6</strain>
    </source>
</reference>
<gene>
    <name evidence="9" type="ORF">QWJ38_21920</name>
</gene>
<dbReference type="InterPro" id="IPR052027">
    <property type="entry name" value="PspC"/>
</dbReference>
<dbReference type="RefSeq" id="WP_290361265.1">
    <property type="nucleotide sequence ID" value="NZ_JAUHHC010000006.1"/>
</dbReference>
<feature type="domain" description="Phage shock protein PspC N-terminal" evidence="7">
    <location>
        <begin position="54"/>
        <end position="110"/>
    </location>
</feature>
<feature type="domain" description="SHOCT" evidence="8">
    <location>
        <begin position="5"/>
        <end position="32"/>
    </location>
</feature>
<dbReference type="PANTHER" id="PTHR33885">
    <property type="entry name" value="PHAGE SHOCK PROTEIN C"/>
    <property type="match status" value="1"/>
</dbReference>
<dbReference type="Pfam" id="PF04024">
    <property type="entry name" value="PspC"/>
    <property type="match status" value="1"/>
</dbReference>
<sequence>MSDSEELEKLAALHRSGALSDEEFARAKARVLGTGPTASAAAAGDAAALAGLNGLRRSRSDRWLGGVCGGIAQATGVAAWLWRLLACLLAVCAGSGVLLYLLLWIFVPEE</sequence>
<organism evidence="9 10">
    <name type="scientific">Roseateles violae</name>
    <dbReference type="NCBI Taxonomy" id="3058042"/>
    <lineage>
        <taxon>Bacteria</taxon>
        <taxon>Pseudomonadati</taxon>
        <taxon>Pseudomonadota</taxon>
        <taxon>Betaproteobacteria</taxon>
        <taxon>Burkholderiales</taxon>
        <taxon>Sphaerotilaceae</taxon>
        <taxon>Roseateles</taxon>
    </lineage>
</organism>
<evidence type="ECO:0000313" key="10">
    <source>
        <dbReference type="Proteomes" id="UP001228044"/>
    </source>
</evidence>
<keyword evidence="4 6" id="KW-1133">Transmembrane helix</keyword>
<dbReference type="Pfam" id="PF09851">
    <property type="entry name" value="SHOCT"/>
    <property type="match status" value="1"/>
</dbReference>
<evidence type="ECO:0000256" key="3">
    <source>
        <dbReference type="ARBA" id="ARBA00022692"/>
    </source>
</evidence>
<evidence type="ECO:0000256" key="4">
    <source>
        <dbReference type="ARBA" id="ARBA00022989"/>
    </source>
</evidence>
<feature type="transmembrane region" description="Helical" evidence="6">
    <location>
        <begin position="63"/>
        <end position="82"/>
    </location>
</feature>
<dbReference type="PANTHER" id="PTHR33885:SF3">
    <property type="entry name" value="PHAGE SHOCK PROTEIN C"/>
    <property type="match status" value="1"/>
</dbReference>
<keyword evidence="10" id="KW-1185">Reference proteome</keyword>
<comment type="subcellular location">
    <subcellularLocation>
        <location evidence="1">Cell membrane</location>
        <topology evidence="1">Single-pass membrane protein</topology>
    </subcellularLocation>
</comment>